<dbReference type="InterPro" id="IPR039491">
    <property type="entry name" value="REX1-B"/>
</dbReference>
<evidence type="ECO:0000313" key="4">
    <source>
        <dbReference type="Proteomes" id="UP000828390"/>
    </source>
</evidence>
<dbReference type="Proteomes" id="UP000828390">
    <property type="component" value="Unassembled WGS sequence"/>
</dbReference>
<dbReference type="PANTHER" id="PTHR28309">
    <property type="entry name" value="REQUIRED FOR EXCISION 1-B DOMAIN-CONTAINING PROTEIN"/>
    <property type="match status" value="1"/>
</dbReference>
<reference evidence="3" key="2">
    <citation type="submission" date="2020-11" db="EMBL/GenBank/DDBJ databases">
        <authorList>
            <person name="McCartney M.A."/>
            <person name="Auch B."/>
            <person name="Kono T."/>
            <person name="Mallez S."/>
            <person name="Becker A."/>
            <person name="Gohl D.M."/>
            <person name="Silverstein K.A.T."/>
            <person name="Koren S."/>
            <person name="Bechman K.B."/>
            <person name="Herman A."/>
            <person name="Abrahante J.E."/>
            <person name="Garbe J."/>
        </authorList>
    </citation>
    <scope>NUCLEOTIDE SEQUENCE</scope>
    <source>
        <strain evidence="3">Duluth1</strain>
        <tissue evidence="3">Whole animal</tissue>
    </source>
</reference>
<comment type="caution">
    <text evidence="3">The sequence shown here is derived from an EMBL/GenBank/DDBJ whole genome shotgun (WGS) entry which is preliminary data.</text>
</comment>
<sequence length="181" mass="21064">MGELTVTEGQASDSETTPKQMLSRFYSLQEERVQTYQLFEEGFQAYLKGAPNYNFPLFRRLVHEITETFNKISVDILLIKKKFSEQNNLLGIADVIGKIQDIEKTKIELVAKLQLVRQRQIDEPSETVESENETVKTRLKEVRDQLVDLMEELKYESEDLYVGESNHEVTESPDSRNEVER</sequence>
<feature type="region of interest" description="Disordered" evidence="2">
    <location>
        <begin position="161"/>
        <end position="181"/>
    </location>
</feature>
<evidence type="ECO:0000256" key="1">
    <source>
        <dbReference type="SAM" id="Coils"/>
    </source>
</evidence>
<accession>A0A9D3Y751</accession>
<keyword evidence="1" id="KW-0175">Coiled coil</keyword>
<evidence type="ECO:0000256" key="2">
    <source>
        <dbReference type="SAM" id="MobiDB-lite"/>
    </source>
</evidence>
<dbReference type="PANTHER" id="PTHR28309:SF1">
    <property type="entry name" value="REQUIRED FOR EXCISION 1-B DOMAIN-CONTAINING PROTEIN"/>
    <property type="match status" value="1"/>
</dbReference>
<proteinExistence type="predicted"/>
<protein>
    <submittedName>
        <fullName evidence="3">Uncharacterized protein</fullName>
    </submittedName>
</protein>
<dbReference type="AlphaFoldDB" id="A0A9D3Y751"/>
<name>A0A9D3Y751_DREPO</name>
<keyword evidence="4" id="KW-1185">Reference proteome</keyword>
<dbReference type="EMBL" id="JAIWYP010000017">
    <property type="protein sequence ID" value="KAH3693189.1"/>
    <property type="molecule type" value="Genomic_DNA"/>
</dbReference>
<feature type="coiled-coil region" evidence="1">
    <location>
        <begin position="125"/>
        <end position="159"/>
    </location>
</feature>
<evidence type="ECO:0000313" key="3">
    <source>
        <dbReference type="EMBL" id="KAH3693189.1"/>
    </source>
</evidence>
<reference evidence="3" key="1">
    <citation type="journal article" date="2019" name="bioRxiv">
        <title>The Genome of the Zebra Mussel, Dreissena polymorpha: A Resource for Invasive Species Research.</title>
        <authorList>
            <person name="McCartney M.A."/>
            <person name="Auch B."/>
            <person name="Kono T."/>
            <person name="Mallez S."/>
            <person name="Zhang Y."/>
            <person name="Obille A."/>
            <person name="Becker A."/>
            <person name="Abrahante J.E."/>
            <person name="Garbe J."/>
            <person name="Badalamenti J.P."/>
            <person name="Herman A."/>
            <person name="Mangelson H."/>
            <person name="Liachko I."/>
            <person name="Sullivan S."/>
            <person name="Sone E.D."/>
            <person name="Koren S."/>
            <person name="Silverstein K.A.T."/>
            <person name="Beckman K.B."/>
            <person name="Gohl D.M."/>
        </authorList>
    </citation>
    <scope>NUCLEOTIDE SEQUENCE</scope>
    <source>
        <strain evidence="3">Duluth1</strain>
        <tissue evidence="3">Whole animal</tissue>
    </source>
</reference>
<feature type="compositionally biased region" description="Basic and acidic residues" evidence="2">
    <location>
        <begin position="165"/>
        <end position="181"/>
    </location>
</feature>
<gene>
    <name evidence="3" type="ORF">DPMN_192591</name>
</gene>
<dbReference type="OrthoDB" id="434723at2759"/>
<dbReference type="Pfam" id="PF14966">
    <property type="entry name" value="DNA_repr_REX1B"/>
    <property type="match status" value="1"/>
</dbReference>
<organism evidence="3 4">
    <name type="scientific">Dreissena polymorpha</name>
    <name type="common">Zebra mussel</name>
    <name type="synonym">Mytilus polymorpha</name>
    <dbReference type="NCBI Taxonomy" id="45954"/>
    <lineage>
        <taxon>Eukaryota</taxon>
        <taxon>Metazoa</taxon>
        <taxon>Spiralia</taxon>
        <taxon>Lophotrochozoa</taxon>
        <taxon>Mollusca</taxon>
        <taxon>Bivalvia</taxon>
        <taxon>Autobranchia</taxon>
        <taxon>Heteroconchia</taxon>
        <taxon>Euheterodonta</taxon>
        <taxon>Imparidentia</taxon>
        <taxon>Neoheterodontei</taxon>
        <taxon>Myida</taxon>
        <taxon>Dreissenoidea</taxon>
        <taxon>Dreissenidae</taxon>
        <taxon>Dreissena</taxon>
    </lineage>
</organism>